<keyword evidence="3" id="KW-1185">Reference proteome</keyword>
<evidence type="ECO:0000313" key="2">
    <source>
        <dbReference type="EMBL" id="MBO2461499.1"/>
    </source>
</evidence>
<dbReference type="Proteomes" id="UP000680206">
    <property type="component" value="Unassembled WGS sequence"/>
</dbReference>
<evidence type="ECO:0000313" key="3">
    <source>
        <dbReference type="Proteomes" id="UP000680206"/>
    </source>
</evidence>
<comment type="caution">
    <text evidence="2">The sequence shown here is derived from an EMBL/GenBank/DDBJ whole genome shotgun (WGS) entry which is preliminary data.</text>
</comment>
<dbReference type="RefSeq" id="WP_208244858.1">
    <property type="nucleotide sequence ID" value="NZ_JAGEPF010000018.1"/>
</dbReference>
<keyword evidence="1" id="KW-0812">Transmembrane</keyword>
<accession>A0ABS3RZM3</accession>
<gene>
    <name evidence="2" type="ORF">J4709_28345</name>
</gene>
<keyword evidence="1" id="KW-1133">Transmembrane helix</keyword>
<feature type="transmembrane region" description="Helical" evidence="1">
    <location>
        <begin position="12"/>
        <end position="33"/>
    </location>
</feature>
<proteinExistence type="predicted"/>
<keyword evidence="1" id="KW-0472">Membrane</keyword>
<protein>
    <submittedName>
        <fullName evidence="2">Uncharacterized protein</fullName>
    </submittedName>
</protein>
<name>A0ABS3RZM3_9ACTN</name>
<organism evidence="2 3">
    <name type="scientific">Actinomadura violacea</name>
    <dbReference type="NCBI Taxonomy" id="2819934"/>
    <lineage>
        <taxon>Bacteria</taxon>
        <taxon>Bacillati</taxon>
        <taxon>Actinomycetota</taxon>
        <taxon>Actinomycetes</taxon>
        <taxon>Streptosporangiales</taxon>
        <taxon>Thermomonosporaceae</taxon>
        <taxon>Actinomadura</taxon>
    </lineage>
</organism>
<evidence type="ECO:0000256" key="1">
    <source>
        <dbReference type="SAM" id="Phobius"/>
    </source>
</evidence>
<sequence length="99" mass="10769">MQRYLAYVDARARHSVIATIAAPYGGGALGFLLGWCTGTSQLTATLAGVAAALYVMQGKQTGEAMKLRIKTRKLLIKQSEDEQIAELAAVIPLRRRHQL</sequence>
<reference evidence="2 3" key="1">
    <citation type="submission" date="2021-03" db="EMBL/GenBank/DDBJ databases">
        <title>Actinomadura violae sp. nov., isolated from lichen in Thailand.</title>
        <authorList>
            <person name="Kanchanasin P."/>
            <person name="Saeng-In P."/>
            <person name="Phongsopitanun W."/>
            <person name="Yuki M."/>
            <person name="Kudo T."/>
            <person name="Ohkuma M."/>
            <person name="Tanasupawat S."/>
        </authorList>
    </citation>
    <scope>NUCLEOTIDE SEQUENCE [LARGE SCALE GENOMIC DNA]</scope>
    <source>
        <strain evidence="2 3">LCR2-06</strain>
    </source>
</reference>
<feature type="transmembrane region" description="Helical" evidence="1">
    <location>
        <begin position="39"/>
        <end position="56"/>
    </location>
</feature>
<dbReference type="EMBL" id="JAGEPF010000018">
    <property type="protein sequence ID" value="MBO2461499.1"/>
    <property type="molecule type" value="Genomic_DNA"/>
</dbReference>